<dbReference type="GO" id="GO:0006357">
    <property type="term" value="P:regulation of transcription by RNA polymerase II"/>
    <property type="evidence" value="ECO:0007669"/>
    <property type="project" value="InterPro"/>
</dbReference>
<comment type="similarity">
    <text evidence="1">Belongs to the cyclin family. Cyclin-like FAM58 subfamily.</text>
</comment>
<dbReference type="CTD" id="92002"/>
<feature type="domain" description="Cyclin-like" evidence="6">
    <location>
        <begin position="29"/>
        <end position="127"/>
    </location>
</feature>
<dbReference type="Gene3D" id="1.10.472.10">
    <property type="entry name" value="Cyclin-like"/>
    <property type="match status" value="2"/>
</dbReference>
<dbReference type="GeneID" id="116949308"/>
<evidence type="ECO:0000259" key="6">
    <source>
        <dbReference type="SMART" id="SM00385"/>
    </source>
</evidence>
<dbReference type="InterPro" id="IPR048055">
    <property type="entry name" value="Cyclin-Q_first_cyclin_box"/>
</dbReference>
<organism evidence="7 8">
    <name type="scientific">Petromyzon marinus</name>
    <name type="common">Sea lamprey</name>
    <dbReference type="NCBI Taxonomy" id="7757"/>
    <lineage>
        <taxon>Eukaryota</taxon>
        <taxon>Metazoa</taxon>
        <taxon>Chordata</taxon>
        <taxon>Craniata</taxon>
        <taxon>Vertebrata</taxon>
        <taxon>Cyclostomata</taxon>
        <taxon>Hyperoartia</taxon>
        <taxon>Petromyzontiformes</taxon>
        <taxon>Petromyzontidae</taxon>
        <taxon>Petromyzon</taxon>
    </lineage>
</organism>
<dbReference type="SUPFAM" id="SSF47954">
    <property type="entry name" value="Cyclin-like"/>
    <property type="match status" value="2"/>
</dbReference>
<evidence type="ECO:0000313" key="8">
    <source>
        <dbReference type="RefSeq" id="XP_032822341.1"/>
    </source>
</evidence>
<reference evidence="8" key="1">
    <citation type="submission" date="2025-08" db="UniProtKB">
        <authorList>
            <consortium name="RefSeq"/>
        </authorList>
    </citation>
    <scope>IDENTIFICATION</scope>
    <source>
        <tissue evidence="8">Sperm</tissue>
    </source>
</reference>
<dbReference type="InterPro" id="IPR013763">
    <property type="entry name" value="Cyclin-like_dom"/>
</dbReference>
<dbReference type="InterPro" id="IPR036915">
    <property type="entry name" value="Cyclin-like_sf"/>
</dbReference>
<sequence length="247" mass="28340">MAAMELTDRGLPVFEEPSKEAKTHFKLCRFIMEAGVKLGMRSVPLATACTLYHAFFSEVSLDDYDPHLVAASCLYLAGKAEEQHVRLRDIINVVHRHLNPDKELLQLSKEFWELRDSLVQCELLILRVLKFQISFTHPHKYLLYYLTSLRNWMGTWAWERAGPLAETAWALLSDSYLRGGAILRHRAQHVAAAALYLALECRGTEVPGNREARTSWWQALCEEDLSYEVLNEIVCELISTYDLDGRV</sequence>
<dbReference type="Proteomes" id="UP001318040">
    <property type="component" value="Chromosome 36"/>
</dbReference>
<dbReference type="CDD" id="cd20535">
    <property type="entry name" value="CYCLIN_CCNM_CCNQ_rpt2"/>
    <property type="match status" value="1"/>
</dbReference>
<dbReference type="KEGG" id="pmrn:116949308"/>
<dbReference type="RefSeq" id="XP_032822341.1">
    <property type="nucleotide sequence ID" value="XM_032966450.1"/>
</dbReference>
<dbReference type="SMART" id="SM00385">
    <property type="entry name" value="CYCLIN"/>
    <property type="match status" value="1"/>
</dbReference>
<dbReference type="PANTHER" id="PTHR10026">
    <property type="entry name" value="CYCLIN"/>
    <property type="match status" value="1"/>
</dbReference>
<dbReference type="InterPro" id="IPR043198">
    <property type="entry name" value="Cyclin/Ssn8"/>
</dbReference>
<dbReference type="PIRSF" id="PIRSF028758">
    <property type="entry name" value="Cyclin, C/H/G types"/>
    <property type="match status" value="1"/>
</dbReference>
<accession>A0AAJ7TQH1</accession>
<dbReference type="Pfam" id="PF00134">
    <property type="entry name" value="Cyclin_N"/>
    <property type="match status" value="1"/>
</dbReference>
<evidence type="ECO:0000313" key="7">
    <source>
        <dbReference type="Proteomes" id="UP001318040"/>
    </source>
</evidence>
<evidence type="ECO:0000256" key="5">
    <source>
        <dbReference type="RuleBase" id="RU000383"/>
    </source>
</evidence>
<evidence type="ECO:0000256" key="1">
    <source>
        <dbReference type="ARBA" id="ARBA00010390"/>
    </source>
</evidence>
<evidence type="ECO:0000256" key="2">
    <source>
        <dbReference type="ARBA" id="ARBA00019501"/>
    </source>
</evidence>
<gene>
    <name evidence="8" type="primary">CCNQ</name>
</gene>
<name>A0AAJ7TQH1_PETMA</name>
<dbReference type="InterPro" id="IPR006671">
    <property type="entry name" value="Cyclin_N"/>
</dbReference>
<evidence type="ECO:0000256" key="4">
    <source>
        <dbReference type="ARBA" id="ARBA00032419"/>
    </source>
</evidence>
<dbReference type="InterPro" id="IPR048053">
    <property type="entry name" value="Cyclin-Q_second_cyclin_box"/>
</dbReference>
<proteinExistence type="inferred from homology"/>
<protein>
    <recommendedName>
        <fullName evidence="2">Cyclin-Q</fullName>
    </recommendedName>
    <alternativeName>
        <fullName evidence="4">Cyclin-related protein FAM58A</fullName>
    </alternativeName>
</protein>
<keyword evidence="3 5" id="KW-0195">Cyclin</keyword>
<dbReference type="GO" id="GO:0016538">
    <property type="term" value="F:cyclin-dependent protein serine/threonine kinase regulator activity"/>
    <property type="evidence" value="ECO:0007669"/>
    <property type="project" value="InterPro"/>
</dbReference>
<dbReference type="CDD" id="cd20534">
    <property type="entry name" value="CYCLIN_CCNM_CCNQ_rpt1"/>
    <property type="match status" value="1"/>
</dbReference>
<keyword evidence="7" id="KW-1185">Reference proteome</keyword>
<dbReference type="AlphaFoldDB" id="A0AAJ7TQH1"/>
<evidence type="ECO:0000256" key="3">
    <source>
        <dbReference type="ARBA" id="ARBA00023127"/>
    </source>
</evidence>